<keyword evidence="3" id="KW-0479">Metal-binding</keyword>
<dbReference type="InterPro" id="IPR036396">
    <property type="entry name" value="Cyt_P450_sf"/>
</dbReference>
<accession>A0AAV0Q817</accession>
<dbReference type="SUPFAM" id="SSF48264">
    <property type="entry name" value="Cytochrome P450"/>
    <property type="match status" value="1"/>
</dbReference>
<feature type="region of interest" description="Disordered" evidence="6">
    <location>
        <begin position="39"/>
        <end position="73"/>
    </location>
</feature>
<keyword evidence="2" id="KW-0349">Heme</keyword>
<evidence type="ECO:0000256" key="1">
    <source>
        <dbReference type="ARBA" id="ARBA00010617"/>
    </source>
</evidence>
<evidence type="ECO:0000256" key="5">
    <source>
        <dbReference type="ARBA" id="ARBA00023004"/>
    </source>
</evidence>
<protein>
    <submittedName>
        <fullName evidence="7">Uncharacterized protein</fullName>
    </submittedName>
</protein>
<organism evidence="7 8">
    <name type="scientific">Linum tenue</name>
    <dbReference type="NCBI Taxonomy" id="586396"/>
    <lineage>
        <taxon>Eukaryota</taxon>
        <taxon>Viridiplantae</taxon>
        <taxon>Streptophyta</taxon>
        <taxon>Embryophyta</taxon>
        <taxon>Tracheophyta</taxon>
        <taxon>Spermatophyta</taxon>
        <taxon>Magnoliopsida</taxon>
        <taxon>eudicotyledons</taxon>
        <taxon>Gunneridae</taxon>
        <taxon>Pentapetalae</taxon>
        <taxon>rosids</taxon>
        <taxon>fabids</taxon>
        <taxon>Malpighiales</taxon>
        <taxon>Linaceae</taxon>
        <taxon>Linum</taxon>
    </lineage>
</organism>
<sequence length="164" mass="18175">MEAALPILGNVHQLMYSGGLDSSPHPAEGIGPEIRARHEPAARGGGQRRHLLPRSRQTGAENPRPGLRYQAQSPGGDRSIIFYGCKGIGFAPYGNYWRQMRKMCIVEILSARRVSSFRSTREEEVPTLVSHIRVAATACGEEGVDLRDMLFSMTSNITYRYLDA</sequence>
<evidence type="ECO:0000256" key="6">
    <source>
        <dbReference type="SAM" id="MobiDB-lite"/>
    </source>
</evidence>
<dbReference type="PANTHER" id="PTHR47955:SF8">
    <property type="entry name" value="CYTOCHROME P450 71D11-LIKE"/>
    <property type="match status" value="1"/>
</dbReference>
<evidence type="ECO:0000313" key="8">
    <source>
        <dbReference type="Proteomes" id="UP001154282"/>
    </source>
</evidence>
<evidence type="ECO:0000313" key="7">
    <source>
        <dbReference type="EMBL" id="CAI0540538.1"/>
    </source>
</evidence>
<dbReference type="Proteomes" id="UP001154282">
    <property type="component" value="Unassembled WGS sequence"/>
</dbReference>
<dbReference type="EMBL" id="CAMGYJ010000009">
    <property type="protein sequence ID" value="CAI0540538.1"/>
    <property type="molecule type" value="Genomic_DNA"/>
</dbReference>
<reference evidence="7" key="1">
    <citation type="submission" date="2022-08" db="EMBL/GenBank/DDBJ databases">
        <authorList>
            <person name="Gutierrez-Valencia J."/>
        </authorList>
    </citation>
    <scope>NUCLEOTIDE SEQUENCE</scope>
</reference>
<dbReference type="GO" id="GO:0005506">
    <property type="term" value="F:iron ion binding"/>
    <property type="evidence" value="ECO:0007669"/>
    <property type="project" value="InterPro"/>
</dbReference>
<evidence type="ECO:0000256" key="3">
    <source>
        <dbReference type="ARBA" id="ARBA00022723"/>
    </source>
</evidence>
<evidence type="ECO:0000256" key="2">
    <source>
        <dbReference type="ARBA" id="ARBA00022617"/>
    </source>
</evidence>
<proteinExistence type="inferred from homology"/>
<evidence type="ECO:0000256" key="4">
    <source>
        <dbReference type="ARBA" id="ARBA00023002"/>
    </source>
</evidence>
<comment type="similarity">
    <text evidence="1">Belongs to the cytochrome P450 family.</text>
</comment>
<keyword evidence="4" id="KW-0560">Oxidoreductase</keyword>
<name>A0AAV0Q817_9ROSI</name>
<dbReference type="AlphaFoldDB" id="A0AAV0Q817"/>
<dbReference type="PANTHER" id="PTHR47955">
    <property type="entry name" value="CYTOCHROME P450 FAMILY 71 PROTEIN"/>
    <property type="match status" value="1"/>
</dbReference>
<dbReference type="Gene3D" id="1.10.630.10">
    <property type="entry name" value="Cytochrome P450"/>
    <property type="match status" value="1"/>
</dbReference>
<keyword evidence="8" id="KW-1185">Reference proteome</keyword>
<comment type="caution">
    <text evidence="7">The sequence shown here is derived from an EMBL/GenBank/DDBJ whole genome shotgun (WGS) entry which is preliminary data.</text>
</comment>
<keyword evidence="5" id="KW-0408">Iron</keyword>
<dbReference type="GO" id="GO:0016705">
    <property type="term" value="F:oxidoreductase activity, acting on paired donors, with incorporation or reduction of molecular oxygen"/>
    <property type="evidence" value="ECO:0007669"/>
    <property type="project" value="InterPro"/>
</dbReference>
<dbReference type="GO" id="GO:0020037">
    <property type="term" value="F:heme binding"/>
    <property type="evidence" value="ECO:0007669"/>
    <property type="project" value="InterPro"/>
</dbReference>
<gene>
    <name evidence="7" type="ORF">LITE_LOCUS41737</name>
</gene>
<dbReference type="GO" id="GO:0004497">
    <property type="term" value="F:monooxygenase activity"/>
    <property type="evidence" value="ECO:0007669"/>
    <property type="project" value="InterPro"/>
</dbReference>